<keyword evidence="3 7" id="KW-0227">DNA damage</keyword>
<dbReference type="RefSeq" id="WP_012646834.1">
    <property type="nucleotide sequence ID" value="NC_011979.1"/>
</dbReference>
<dbReference type="GO" id="GO:0006302">
    <property type="term" value="P:double-strand break repair"/>
    <property type="evidence" value="ECO:0007669"/>
    <property type="project" value="TreeGrafter"/>
</dbReference>
<proteinExistence type="inferred from homology"/>
<comment type="function">
    <text evidence="7">Involved in DNA repair and RecF pathway recombination.</text>
</comment>
<gene>
    <name evidence="7 9" type="primary">recO</name>
    <name evidence="9" type="ordered locus">Geob_1747</name>
</gene>
<dbReference type="AlphaFoldDB" id="B9M6P5"/>
<evidence type="ECO:0000259" key="8">
    <source>
        <dbReference type="Pfam" id="PF11967"/>
    </source>
</evidence>
<comment type="similarity">
    <text evidence="1 7">Belongs to the RecO family.</text>
</comment>
<dbReference type="Pfam" id="PF11967">
    <property type="entry name" value="RecO_N"/>
    <property type="match status" value="1"/>
</dbReference>
<keyword evidence="4 7" id="KW-0233">DNA recombination</keyword>
<accession>B9M6P5</accession>
<evidence type="ECO:0000256" key="3">
    <source>
        <dbReference type="ARBA" id="ARBA00022763"/>
    </source>
</evidence>
<evidence type="ECO:0000256" key="6">
    <source>
        <dbReference type="ARBA" id="ARBA00033409"/>
    </source>
</evidence>
<dbReference type="InterPro" id="IPR012340">
    <property type="entry name" value="NA-bd_OB-fold"/>
</dbReference>
<dbReference type="InterPro" id="IPR037278">
    <property type="entry name" value="ARFGAP/RecO"/>
</dbReference>
<organism evidence="9 10">
    <name type="scientific">Geotalea daltonii (strain DSM 22248 / JCM 15807 / FRC-32)</name>
    <name type="common">Geobacter daltonii</name>
    <dbReference type="NCBI Taxonomy" id="316067"/>
    <lineage>
        <taxon>Bacteria</taxon>
        <taxon>Pseudomonadati</taxon>
        <taxon>Thermodesulfobacteriota</taxon>
        <taxon>Desulfuromonadia</taxon>
        <taxon>Geobacterales</taxon>
        <taxon>Geobacteraceae</taxon>
        <taxon>Geotalea</taxon>
    </lineage>
</organism>
<protein>
    <recommendedName>
        <fullName evidence="2 7">DNA repair protein RecO</fullName>
    </recommendedName>
    <alternativeName>
        <fullName evidence="6 7">Recombination protein O</fullName>
    </alternativeName>
</protein>
<feature type="domain" description="DNA replication/recombination mediator RecO N-terminal" evidence="8">
    <location>
        <begin position="1"/>
        <end position="79"/>
    </location>
</feature>
<reference evidence="9 10" key="1">
    <citation type="submission" date="2009-01" db="EMBL/GenBank/DDBJ databases">
        <title>Complete sequence of Geobacter sp. FRC-32.</title>
        <authorList>
            <consortium name="US DOE Joint Genome Institute"/>
            <person name="Lucas S."/>
            <person name="Copeland A."/>
            <person name="Lapidus A."/>
            <person name="Glavina del Rio T."/>
            <person name="Dalin E."/>
            <person name="Tice H."/>
            <person name="Bruce D."/>
            <person name="Goodwin L."/>
            <person name="Pitluck S."/>
            <person name="Saunders E."/>
            <person name="Brettin T."/>
            <person name="Detter J.C."/>
            <person name="Han C."/>
            <person name="Larimer F."/>
            <person name="Land M."/>
            <person name="Hauser L."/>
            <person name="Kyrpides N."/>
            <person name="Ovchinnikova G."/>
            <person name="Kostka J."/>
            <person name="Richardson P."/>
        </authorList>
    </citation>
    <scope>NUCLEOTIDE SEQUENCE [LARGE SCALE GENOMIC DNA]</scope>
    <source>
        <strain evidence="10">DSM 22248 / JCM 15807 / FRC-32</strain>
    </source>
</reference>
<name>B9M6P5_GEODF</name>
<evidence type="ECO:0000256" key="2">
    <source>
        <dbReference type="ARBA" id="ARBA00021310"/>
    </source>
</evidence>
<dbReference type="eggNOG" id="COG1381">
    <property type="taxonomic scope" value="Bacteria"/>
</dbReference>
<evidence type="ECO:0000256" key="4">
    <source>
        <dbReference type="ARBA" id="ARBA00023172"/>
    </source>
</evidence>
<dbReference type="OrthoDB" id="9780797at2"/>
<dbReference type="HAMAP" id="MF_00201">
    <property type="entry name" value="RecO"/>
    <property type="match status" value="1"/>
</dbReference>
<evidence type="ECO:0000256" key="1">
    <source>
        <dbReference type="ARBA" id="ARBA00007452"/>
    </source>
</evidence>
<dbReference type="GO" id="GO:0043590">
    <property type="term" value="C:bacterial nucleoid"/>
    <property type="evidence" value="ECO:0007669"/>
    <property type="project" value="TreeGrafter"/>
</dbReference>
<dbReference type="InterPro" id="IPR003717">
    <property type="entry name" value="RecO"/>
</dbReference>
<dbReference type="Pfam" id="PF02565">
    <property type="entry name" value="RecO_C"/>
    <property type="match status" value="1"/>
</dbReference>
<sequence length="244" mass="26671">MHSIECDTVVLGVLDYADADKIVTLFTLENGKVKGLARNAKKSRKRFGGALEPFARLRLQLTLKEGLSTLNGADVINVFPHIRADLSKIANAAYACELVEQLVGEGEQNPRLFRLLTAYLEHLNLTDHAPSDRRFFEANLLKVLGYQPELARCASCDQDLANMPQLRFSPSFAGILCSSCGRTGRPVSPETLSLLIRSLTTGRFGLVHFSPDGLAEAGAILDAAIACHLTRPLKSLNFMEQVSC</sequence>
<dbReference type="NCBIfam" id="TIGR00613">
    <property type="entry name" value="reco"/>
    <property type="match status" value="1"/>
</dbReference>
<evidence type="ECO:0000256" key="5">
    <source>
        <dbReference type="ARBA" id="ARBA00023204"/>
    </source>
</evidence>
<evidence type="ECO:0000313" key="9">
    <source>
        <dbReference type="EMBL" id="ACM20105.1"/>
    </source>
</evidence>
<dbReference type="PANTHER" id="PTHR33991:SF1">
    <property type="entry name" value="DNA REPAIR PROTEIN RECO"/>
    <property type="match status" value="1"/>
</dbReference>
<evidence type="ECO:0000313" key="10">
    <source>
        <dbReference type="Proteomes" id="UP000007721"/>
    </source>
</evidence>
<dbReference type="HOGENOM" id="CLU_066632_4_0_7"/>
<dbReference type="GO" id="GO:0006310">
    <property type="term" value="P:DNA recombination"/>
    <property type="evidence" value="ECO:0007669"/>
    <property type="project" value="UniProtKB-UniRule"/>
</dbReference>
<keyword evidence="10" id="KW-1185">Reference proteome</keyword>
<dbReference type="Gene3D" id="2.40.50.140">
    <property type="entry name" value="Nucleic acid-binding proteins"/>
    <property type="match status" value="1"/>
</dbReference>
<keyword evidence="5 7" id="KW-0234">DNA repair</keyword>
<evidence type="ECO:0000256" key="7">
    <source>
        <dbReference type="HAMAP-Rule" id="MF_00201"/>
    </source>
</evidence>
<dbReference type="SUPFAM" id="SSF50249">
    <property type="entry name" value="Nucleic acid-binding proteins"/>
    <property type="match status" value="1"/>
</dbReference>
<dbReference type="PANTHER" id="PTHR33991">
    <property type="entry name" value="DNA REPAIR PROTEIN RECO"/>
    <property type="match status" value="1"/>
</dbReference>
<dbReference type="Proteomes" id="UP000007721">
    <property type="component" value="Chromosome"/>
</dbReference>
<dbReference type="Gene3D" id="1.20.1440.120">
    <property type="entry name" value="Recombination protein O, C-terminal domain"/>
    <property type="match status" value="1"/>
</dbReference>
<dbReference type="STRING" id="316067.Geob_1747"/>
<dbReference type="SUPFAM" id="SSF57863">
    <property type="entry name" value="ArfGap/RecO-like zinc finger"/>
    <property type="match status" value="1"/>
</dbReference>
<dbReference type="InterPro" id="IPR042242">
    <property type="entry name" value="RecO_C"/>
</dbReference>
<dbReference type="EMBL" id="CP001390">
    <property type="protein sequence ID" value="ACM20105.1"/>
    <property type="molecule type" value="Genomic_DNA"/>
</dbReference>
<dbReference type="KEGG" id="geo:Geob_1747"/>
<dbReference type="InterPro" id="IPR022572">
    <property type="entry name" value="DNA_rep/recomb_RecO_N"/>
</dbReference>